<feature type="transmembrane region" description="Helical" evidence="2">
    <location>
        <begin position="12"/>
        <end position="40"/>
    </location>
</feature>
<accession>A0A1F4SM09</accession>
<keyword evidence="2" id="KW-0812">Transmembrane</keyword>
<name>A0A1F4SM09_UNCSA</name>
<organism evidence="4 5">
    <name type="scientific">candidate division WOR-1 bacterium RIFOXYB2_FULL_37_13</name>
    <dbReference type="NCBI Taxonomy" id="1802579"/>
    <lineage>
        <taxon>Bacteria</taxon>
        <taxon>Bacillati</taxon>
        <taxon>Saganbacteria</taxon>
    </lineage>
</organism>
<dbReference type="Gene3D" id="3.40.630.190">
    <property type="entry name" value="LCP protein"/>
    <property type="match status" value="1"/>
</dbReference>
<dbReference type="PANTHER" id="PTHR33392">
    <property type="entry name" value="POLYISOPRENYL-TEICHOIC ACID--PEPTIDOGLYCAN TEICHOIC ACID TRANSFERASE TAGU"/>
    <property type="match status" value="1"/>
</dbReference>
<evidence type="ECO:0000256" key="2">
    <source>
        <dbReference type="SAM" id="Phobius"/>
    </source>
</evidence>
<sequence>MKDKKQKIDRLRLLAIFILMLGIVYFYINLFFPFAIPFFIKTGTFDRPLNMLIVGTDVTFIAETKKVDLRVNGRSDSIMLLHFDPIKNRINAISIPRDSFVQIPGYGYNKINASFALGGIDLTKQTIEKLIGVKIEKHILINTKGIEKLVDLLGGVWVDVEKDLYYVDHAQDLNINLKKGYQKLSGKQANGYTRFRHDAMGDIGRMLRQQQFIKALIKNLVNPVSIIKAPFIIDVIVNNIKSDLSLKEFILLANSIRAMPSENIRTQTIPADPASNWAGSVLILKQGEMNKLIKENF</sequence>
<reference evidence="4 5" key="1">
    <citation type="journal article" date="2016" name="Nat. Commun.">
        <title>Thousands of microbial genomes shed light on interconnected biogeochemical processes in an aquifer system.</title>
        <authorList>
            <person name="Anantharaman K."/>
            <person name="Brown C.T."/>
            <person name="Hug L.A."/>
            <person name="Sharon I."/>
            <person name="Castelle C.J."/>
            <person name="Probst A.J."/>
            <person name="Thomas B.C."/>
            <person name="Singh A."/>
            <person name="Wilkins M.J."/>
            <person name="Karaoz U."/>
            <person name="Brodie E.L."/>
            <person name="Williams K.H."/>
            <person name="Hubbard S.S."/>
            <person name="Banfield J.F."/>
        </authorList>
    </citation>
    <scope>NUCLEOTIDE SEQUENCE [LARGE SCALE GENOMIC DNA]</scope>
</reference>
<dbReference type="NCBIfam" id="TIGR00350">
    <property type="entry name" value="lytR_cpsA_psr"/>
    <property type="match status" value="1"/>
</dbReference>
<evidence type="ECO:0000259" key="3">
    <source>
        <dbReference type="Pfam" id="PF03816"/>
    </source>
</evidence>
<dbReference type="PANTHER" id="PTHR33392:SF6">
    <property type="entry name" value="POLYISOPRENYL-TEICHOIC ACID--PEPTIDOGLYCAN TEICHOIC ACID TRANSFERASE TAGU"/>
    <property type="match status" value="1"/>
</dbReference>
<gene>
    <name evidence="4" type="ORF">A2310_03145</name>
</gene>
<evidence type="ECO:0000313" key="5">
    <source>
        <dbReference type="Proteomes" id="UP000178417"/>
    </source>
</evidence>
<dbReference type="EMBL" id="MEUB01000041">
    <property type="protein sequence ID" value="OGC21455.1"/>
    <property type="molecule type" value="Genomic_DNA"/>
</dbReference>
<evidence type="ECO:0000256" key="1">
    <source>
        <dbReference type="ARBA" id="ARBA00006068"/>
    </source>
</evidence>
<dbReference type="InterPro" id="IPR004474">
    <property type="entry name" value="LytR_CpsA_psr"/>
</dbReference>
<dbReference type="InterPro" id="IPR050922">
    <property type="entry name" value="LytR/CpsA/Psr_CW_biosynth"/>
</dbReference>
<dbReference type="STRING" id="1802579.A2310_03145"/>
<protein>
    <recommendedName>
        <fullName evidence="3">Cell envelope-related transcriptional attenuator domain-containing protein</fullName>
    </recommendedName>
</protein>
<dbReference type="AlphaFoldDB" id="A0A1F4SM09"/>
<dbReference type="Pfam" id="PF03816">
    <property type="entry name" value="LytR_cpsA_psr"/>
    <property type="match status" value="1"/>
</dbReference>
<keyword evidence="2" id="KW-1133">Transmembrane helix</keyword>
<feature type="domain" description="Cell envelope-related transcriptional attenuator" evidence="3">
    <location>
        <begin position="74"/>
        <end position="220"/>
    </location>
</feature>
<evidence type="ECO:0000313" key="4">
    <source>
        <dbReference type="EMBL" id="OGC21455.1"/>
    </source>
</evidence>
<comment type="caution">
    <text evidence="4">The sequence shown here is derived from an EMBL/GenBank/DDBJ whole genome shotgun (WGS) entry which is preliminary data.</text>
</comment>
<proteinExistence type="inferred from homology"/>
<dbReference type="Proteomes" id="UP000178417">
    <property type="component" value="Unassembled WGS sequence"/>
</dbReference>
<comment type="similarity">
    <text evidence="1">Belongs to the LytR/CpsA/Psr (LCP) family.</text>
</comment>
<keyword evidence="2" id="KW-0472">Membrane</keyword>